<evidence type="ECO:0000256" key="6">
    <source>
        <dbReference type="ARBA" id="ARBA00022692"/>
    </source>
</evidence>
<reference evidence="12 13" key="1">
    <citation type="submission" date="2018-04" db="EMBL/GenBank/DDBJ databases">
        <title>Thalassorhabdus spongiae gen. nov., sp. nov., isolated from a marine sponge in South-West Iceland.</title>
        <authorList>
            <person name="Knobloch S."/>
            <person name="Daussin A."/>
            <person name="Johannsson R."/>
            <person name="Marteinsson V.T."/>
        </authorList>
    </citation>
    <scope>NUCLEOTIDE SEQUENCE [LARGE SCALE GENOMIC DNA]</scope>
    <source>
        <strain evidence="12 13">Hp12</strain>
    </source>
</reference>
<dbReference type="Gene3D" id="1.25.40.10">
    <property type="entry name" value="Tetratricopeptide repeat domain"/>
    <property type="match status" value="2"/>
</dbReference>
<keyword evidence="8 10" id="KW-0472">Membrane</keyword>
<evidence type="ECO:0000259" key="11">
    <source>
        <dbReference type="Pfam" id="PF07219"/>
    </source>
</evidence>
<dbReference type="GO" id="GO:0006779">
    <property type="term" value="P:porphyrin-containing compound biosynthetic process"/>
    <property type="evidence" value="ECO:0007669"/>
    <property type="project" value="UniProtKB-KW"/>
</dbReference>
<protein>
    <recommendedName>
        <fullName evidence="11">HemY N-terminal domain-containing protein</fullName>
    </recommendedName>
</protein>
<feature type="domain" description="HemY N-terminal" evidence="11">
    <location>
        <begin position="26"/>
        <end position="130"/>
    </location>
</feature>
<evidence type="ECO:0000256" key="2">
    <source>
        <dbReference type="ARBA" id="ARBA00004429"/>
    </source>
</evidence>
<evidence type="ECO:0000313" key="12">
    <source>
        <dbReference type="EMBL" id="PVZ70334.1"/>
    </source>
</evidence>
<organism evidence="12 13">
    <name type="scientific">Pelagibaculum spongiae</name>
    <dbReference type="NCBI Taxonomy" id="2080658"/>
    <lineage>
        <taxon>Bacteria</taxon>
        <taxon>Pseudomonadati</taxon>
        <taxon>Pseudomonadota</taxon>
        <taxon>Gammaproteobacteria</taxon>
        <taxon>Oceanospirillales</taxon>
        <taxon>Pelagibaculum</taxon>
    </lineage>
</organism>
<comment type="pathway">
    <text evidence="3">Porphyrin-containing compound metabolism; protoheme biosynthesis.</text>
</comment>
<accession>A0A2V1GZF3</accession>
<dbReference type="Pfam" id="PF07219">
    <property type="entry name" value="HemY_N"/>
    <property type="match status" value="1"/>
</dbReference>
<evidence type="ECO:0000256" key="3">
    <source>
        <dbReference type="ARBA" id="ARBA00004744"/>
    </source>
</evidence>
<evidence type="ECO:0000256" key="10">
    <source>
        <dbReference type="SAM" id="Phobius"/>
    </source>
</evidence>
<dbReference type="InterPro" id="IPR005254">
    <property type="entry name" value="Heme_biosyn_assoc_TPR_pro"/>
</dbReference>
<name>A0A2V1GZF3_9GAMM</name>
<keyword evidence="5" id="KW-0997">Cell inner membrane</keyword>
<evidence type="ECO:0000256" key="8">
    <source>
        <dbReference type="ARBA" id="ARBA00023136"/>
    </source>
</evidence>
<evidence type="ECO:0000256" key="9">
    <source>
        <dbReference type="ARBA" id="ARBA00023244"/>
    </source>
</evidence>
<dbReference type="Proteomes" id="UP000244906">
    <property type="component" value="Unassembled WGS sequence"/>
</dbReference>
<evidence type="ECO:0000256" key="7">
    <source>
        <dbReference type="ARBA" id="ARBA00022989"/>
    </source>
</evidence>
<comment type="subcellular location">
    <subcellularLocation>
        <location evidence="2">Cell inner membrane</location>
        <topology evidence="2">Multi-pass membrane protein</topology>
    </subcellularLocation>
</comment>
<proteinExistence type="predicted"/>
<dbReference type="InterPro" id="IPR011990">
    <property type="entry name" value="TPR-like_helical_dom_sf"/>
</dbReference>
<evidence type="ECO:0000256" key="4">
    <source>
        <dbReference type="ARBA" id="ARBA00022475"/>
    </source>
</evidence>
<evidence type="ECO:0000256" key="1">
    <source>
        <dbReference type="ARBA" id="ARBA00002962"/>
    </source>
</evidence>
<keyword evidence="7 10" id="KW-1133">Transmembrane helix</keyword>
<sequence>MIKLLFYILLLAVAITAGVLSADAPGYLMLVMAGKSIQMPIWLAVCGSLSIFFLLYFTVRISSRLIGALSGDGLFGKVKSRSARKKTARGLVLLTEGNWAKSEKMLTAAAEKTSKPLLNYLAAAKAAQEQNASDRRDEYLKKAFESESGAKVAVMVTKAQMQYDAGQLEQSLATLQELRTSHPKHGHVLKLLMKVADSLQDWELLMSLLPDLRKQKVVSADDLLIVEQHALTGLLEQAGEQKNAEQALKIWKKLPSARRQENKLVRLYAETLLQLGKLQDAEQLIRQSLNHSWSDRLVALYSRTEAKKPKEQVKHAEAWLKKRPDSHALLLTLARICQKEKLWGKARNYYESCISLSPDSAIYADLSRLLEALGEQKAADECAHKGLKLMAGSDSNLPLPEQQVAVAS</sequence>
<dbReference type="NCBIfam" id="TIGR00540">
    <property type="entry name" value="TPR_hemY_coli"/>
    <property type="match status" value="1"/>
</dbReference>
<dbReference type="GO" id="GO:0005886">
    <property type="term" value="C:plasma membrane"/>
    <property type="evidence" value="ECO:0007669"/>
    <property type="project" value="UniProtKB-SubCell"/>
</dbReference>
<keyword evidence="9" id="KW-0627">Porphyrin biosynthesis</keyword>
<dbReference type="RefSeq" id="WP_116686406.1">
    <property type="nucleotide sequence ID" value="NZ_CAWNYD010000002.1"/>
</dbReference>
<feature type="transmembrane region" description="Helical" evidence="10">
    <location>
        <begin position="37"/>
        <end position="57"/>
    </location>
</feature>
<keyword evidence="4" id="KW-1003">Cell membrane</keyword>
<dbReference type="OrthoDB" id="7053339at2"/>
<keyword evidence="13" id="KW-1185">Reference proteome</keyword>
<keyword evidence="6 10" id="KW-0812">Transmembrane</keyword>
<comment type="caution">
    <text evidence="12">The sequence shown here is derived from an EMBL/GenBank/DDBJ whole genome shotgun (WGS) entry which is preliminary data.</text>
</comment>
<evidence type="ECO:0000313" key="13">
    <source>
        <dbReference type="Proteomes" id="UP000244906"/>
    </source>
</evidence>
<evidence type="ECO:0000256" key="5">
    <source>
        <dbReference type="ARBA" id="ARBA00022519"/>
    </source>
</evidence>
<dbReference type="InterPro" id="IPR010817">
    <property type="entry name" value="HemY_N"/>
</dbReference>
<gene>
    <name evidence="12" type="ORF">DC094_06990</name>
</gene>
<dbReference type="AlphaFoldDB" id="A0A2V1GZF3"/>
<dbReference type="EMBL" id="QDDL01000002">
    <property type="protein sequence ID" value="PVZ70334.1"/>
    <property type="molecule type" value="Genomic_DNA"/>
</dbReference>
<dbReference type="GO" id="GO:0042168">
    <property type="term" value="P:heme metabolic process"/>
    <property type="evidence" value="ECO:0007669"/>
    <property type="project" value="InterPro"/>
</dbReference>
<dbReference type="UniPathway" id="UPA00252"/>
<dbReference type="SUPFAM" id="SSF48452">
    <property type="entry name" value="TPR-like"/>
    <property type="match status" value="1"/>
</dbReference>
<comment type="function">
    <text evidence="1">Involved in a late step of protoheme IX synthesis.</text>
</comment>